<comment type="caution">
    <text evidence="2">The sequence shown here is derived from an EMBL/GenBank/DDBJ whole genome shotgun (WGS) entry which is preliminary data.</text>
</comment>
<feature type="region of interest" description="Disordered" evidence="1">
    <location>
        <begin position="328"/>
        <end position="367"/>
    </location>
</feature>
<evidence type="ECO:0000313" key="2">
    <source>
        <dbReference type="EMBL" id="CAJ2500383.1"/>
    </source>
</evidence>
<keyword evidence="3" id="KW-1185">Reference proteome</keyword>
<evidence type="ECO:0000256" key="1">
    <source>
        <dbReference type="SAM" id="MobiDB-lite"/>
    </source>
</evidence>
<gene>
    <name evidence="2" type="ORF">KHLLAP_LOCUS851</name>
</gene>
<organism evidence="2 3">
    <name type="scientific">Anthostomella pinea</name>
    <dbReference type="NCBI Taxonomy" id="933095"/>
    <lineage>
        <taxon>Eukaryota</taxon>
        <taxon>Fungi</taxon>
        <taxon>Dikarya</taxon>
        <taxon>Ascomycota</taxon>
        <taxon>Pezizomycotina</taxon>
        <taxon>Sordariomycetes</taxon>
        <taxon>Xylariomycetidae</taxon>
        <taxon>Xylariales</taxon>
        <taxon>Xylariaceae</taxon>
        <taxon>Anthostomella</taxon>
    </lineage>
</organism>
<accession>A0AAI8V8Q0</accession>
<dbReference type="Proteomes" id="UP001295740">
    <property type="component" value="Unassembled WGS sequence"/>
</dbReference>
<feature type="compositionally biased region" description="Basic and acidic residues" evidence="1">
    <location>
        <begin position="180"/>
        <end position="196"/>
    </location>
</feature>
<feature type="region of interest" description="Disordered" evidence="1">
    <location>
        <begin position="135"/>
        <end position="206"/>
    </location>
</feature>
<reference evidence="2" key="1">
    <citation type="submission" date="2023-10" db="EMBL/GenBank/DDBJ databases">
        <authorList>
            <person name="Hackl T."/>
        </authorList>
    </citation>
    <scope>NUCLEOTIDE SEQUENCE</scope>
</reference>
<sequence>MESGTLRELELKNFHFRNFDGDQDDEHTIWFTSNKLTYLRITGLTQEVGFAIHSAEGMRRVWIPFVILVTNRFRFPVDRHDALPTAKKSLLDRQHVDDHEASLDRIEYRQETETLYGGTSAKAKATIEKHVRRLASKEVSDDDSENVVMGGIPDADQGYEDDDEDLGDEVDEAELIDDDNQAHGRGRNEPRVKKENSPTQHQAGVGRLDHYSGGGRLDHYSSAPFKANPGMVHPYTGYDRREEQESPVARIQVLYGQSNVPSPQVMADPLEAKAYLEGFSLGGRLQEASSIIAPTSTPAKAARTSRASPTWAACCNTSARSMSCGRRQQAAHACRSRSAGQNSNAQNAAAATQLPLDRRRPTKPPPA</sequence>
<protein>
    <submittedName>
        <fullName evidence="2">Uu.00g032360.m01.CDS01</fullName>
    </submittedName>
</protein>
<feature type="compositionally biased region" description="Low complexity" evidence="1">
    <location>
        <begin position="336"/>
        <end position="353"/>
    </location>
</feature>
<dbReference type="EMBL" id="CAUWAG010000003">
    <property type="protein sequence ID" value="CAJ2500383.1"/>
    <property type="molecule type" value="Genomic_DNA"/>
</dbReference>
<evidence type="ECO:0000313" key="3">
    <source>
        <dbReference type="Proteomes" id="UP001295740"/>
    </source>
</evidence>
<proteinExistence type="predicted"/>
<feature type="compositionally biased region" description="Acidic residues" evidence="1">
    <location>
        <begin position="157"/>
        <end position="179"/>
    </location>
</feature>
<name>A0AAI8V8Q0_9PEZI</name>
<dbReference type="AlphaFoldDB" id="A0AAI8V8Q0"/>